<keyword evidence="2" id="KW-1185">Reference proteome</keyword>
<organism evidence="1">
    <name type="scientific">Oryza brachyantha</name>
    <name type="common">malo sina</name>
    <dbReference type="NCBI Taxonomy" id="4533"/>
    <lineage>
        <taxon>Eukaryota</taxon>
        <taxon>Viridiplantae</taxon>
        <taxon>Streptophyta</taxon>
        <taxon>Embryophyta</taxon>
        <taxon>Tracheophyta</taxon>
        <taxon>Spermatophyta</taxon>
        <taxon>Magnoliopsida</taxon>
        <taxon>Liliopsida</taxon>
        <taxon>Poales</taxon>
        <taxon>Poaceae</taxon>
        <taxon>BOP clade</taxon>
        <taxon>Oryzoideae</taxon>
        <taxon>Oryzeae</taxon>
        <taxon>Oryzinae</taxon>
        <taxon>Oryza</taxon>
    </lineage>
</organism>
<accession>J3MGY8</accession>
<dbReference type="HOGENOM" id="CLU_2501558_0_0_1"/>
<sequence length="86" mass="9884">MRVLPHIGNVNPRLHTEFPPVDSLLPTQYNFFFPCVPCVHIVLPPVTFRGCSIGEIKIFGCHIRHLTEHRKRFSDTNKKTNFTVGL</sequence>
<protein>
    <submittedName>
        <fullName evidence="1">Uncharacterized protein</fullName>
    </submittedName>
</protein>
<dbReference type="Gramene" id="OB06G32820.1">
    <property type="protein sequence ID" value="OB06G32820.1"/>
    <property type="gene ID" value="OB06G32820"/>
</dbReference>
<dbReference type="EnsemblPlants" id="OB06G32820.1">
    <property type="protein sequence ID" value="OB06G32820.1"/>
    <property type="gene ID" value="OB06G32820"/>
</dbReference>
<dbReference type="AlphaFoldDB" id="J3MGY8"/>
<evidence type="ECO:0000313" key="1">
    <source>
        <dbReference type="EnsemblPlants" id="OB06G32820.1"/>
    </source>
</evidence>
<dbReference type="Proteomes" id="UP000006038">
    <property type="component" value="Chromosome 6"/>
</dbReference>
<name>J3MGY8_ORYBR</name>
<reference evidence="1" key="1">
    <citation type="journal article" date="2013" name="Nat. Commun.">
        <title>Whole-genome sequencing of Oryza brachyantha reveals mechanisms underlying Oryza genome evolution.</title>
        <authorList>
            <person name="Chen J."/>
            <person name="Huang Q."/>
            <person name="Gao D."/>
            <person name="Wang J."/>
            <person name="Lang Y."/>
            <person name="Liu T."/>
            <person name="Li B."/>
            <person name="Bai Z."/>
            <person name="Luis Goicoechea J."/>
            <person name="Liang C."/>
            <person name="Chen C."/>
            <person name="Zhang W."/>
            <person name="Sun S."/>
            <person name="Liao Y."/>
            <person name="Zhang X."/>
            <person name="Yang L."/>
            <person name="Song C."/>
            <person name="Wang M."/>
            <person name="Shi J."/>
            <person name="Liu G."/>
            <person name="Liu J."/>
            <person name="Zhou H."/>
            <person name="Zhou W."/>
            <person name="Yu Q."/>
            <person name="An N."/>
            <person name="Chen Y."/>
            <person name="Cai Q."/>
            <person name="Wang B."/>
            <person name="Liu B."/>
            <person name="Min J."/>
            <person name="Huang Y."/>
            <person name="Wu H."/>
            <person name="Li Z."/>
            <person name="Zhang Y."/>
            <person name="Yin Y."/>
            <person name="Song W."/>
            <person name="Jiang J."/>
            <person name="Jackson S.A."/>
            <person name="Wing R.A."/>
            <person name="Wang J."/>
            <person name="Chen M."/>
        </authorList>
    </citation>
    <scope>NUCLEOTIDE SEQUENCE [LARGE SCALE GENOMIC DNA]</scope>
    <source>
        <strain evidence="1">cv. IRGC 101232</strain>
    </source>
</reference>
<evidence type="ECO:0000313" key="2">
    <source>
        <dbReference type="Proteomes" id="UP000006038"/>
    </source>
</evidence>
<reference evidence="1" key="2">
    <citation type="submission" date="2013-04" db="UniProtKB">
        <authorList>
            <consortium name="EnsemblPlants"/>
        </authorList>
    </citation>
    <scope>IDENTIFICATION</scope>
</reference>
<proteinExistence type="predicted"/>